<dbReference type="Pfam" id="PF01565">
    <property type="entry name" value="FAD_binding_4"/>
    <property type="match status" value="1"/>
</dbReference>
<keyword evidence="7 11" id="KW-0274">FAD</keyword>
<keyword evidence="14" id="KW-1185">Reference proteome</keyword>
<evidence type="ECO:0000256" key="2">
    <source>
        <dbReference type="ARBA" id="ARBA00004370"/>
    </source>
</evidence>
<dbReference type="GO" id="GO:0071949">
    <property type="term" value="F:FAD binding"/>
    <property type="evidence" value="ECO:0007669"/>
    <property type="project" value="UniProtKB-UniRule"/>
</dbReference>
<name>A0A9P6JQ06_9AGAR</name>
<gene>
    <name evidence="13" type="ORF">CPB83DRAFT_853162</name>
</gene>
<organism evidence="13 14">
    <name type="scientific">Crepidotus variabilis</name>
    <dbReference type="NCBI Taxonomy" id="179855"/>
    <lineage>
        <taxon>Eukaryota</taxon>
        <taxon>Fungi</taxon>
        <taxon>Dikarya</taxon>
        <taxon>Basidiomycota</taxon>
        <taxon>Agaricomycotina</taxon>
        <taxon>Agaricomycetes</taxon>
        <taxon>Agaricomycetidae</taxon>
        <taxon>Agaricales</taxon>
        <taxon>Agaricineae</taxon>
        <taxon>Crepidotaceae</taxon>
        <taxon>Crepidotus</taxon>
    </lineage>
</organism>
<dbReference type="EMBL" id="MU157848">
    <property type="protein sequence ID" value="KAF9529067.1"/>
    <property type="molecule type" value="Genomic_DNA"/>
</dbReference>
<comment type="cofactor">
    <cofactor evidence="1 11">
        <name>FAD</name>
        <dbReference type="ChEBI" id="CHEBI:57692"/>
    </cofactor>
</comment>
<dbReference type="PIRSF" id="PIRSF000136">
    <property type="entry name" value="LGO_GLO"/>
    <property type="match status" value="1"/>
</dbReference>
<dbReference type="Gene3D" id="1.10.45.10">
    <property type="entry name" value="Vanillyl-alcohol Oxidase, Chain A, domain 4"/>
    <property type="match status" value="1"/>
</dbReference>
<feature type="domain" description="FAD-binding PCMH-type" evidence="12">
    <location>
        <begin position="35"/>
        <end position="205"/>
    </location>
</feature>
<dbReference type="AlphaFoldDB" id="A0A9P6JQ06"/>
<dbReference type="SUPFAM" id="SSF56176">
    <property type="entry name" value="FAD-binding/transporter-associated domain-like"/>
    <property type="match status" value="1"/>
</dbReference>
<comment type="caution">
    <text evidence="13">The sequence shown here is derived from an EMBL/GenBank/DDBJ whole genome shotgun (WGS) entry which is preliminary data.</text>
</comment>
<dbReference type="OrthoDB" id="610608at2759"/>
<dbReference type="InterPro" id="IPR016169">
    <property type="entry name" value="FAD-bd_PCMH_sub2"/>
</dbReference>
<dbReference type="InterPro" id="IPR006094">
    <property type="entry name" value="Oxid_FAD_bind_N"/>
</dbReference>
<dbReference type="InterPro" id="IPR016166">
    <property type="entry name" value="FAD-bd_PCMH"/>
</dbReference>
<evidence type="ECO:0000313" key="14">
    <source>
        <dbReference type="Proteomes" id="UP000807306"/>
    </source>
</evidence>
<evidence type="ECO:0000256" key="5">
    <source>
        <dbReference type="ARBA" id="ARBA00013136"/>
    </source>
</evidence>
<comment type="pathway">
    <text evidence="3 11">Cofactor biosynthesis; D-erythroascorbate biosynthesis; dehydro-D-arabinono-1,4-lactone from D-arabinose: step 2/2.</text>
</comment>
<evidence type="ECO:0000256" key="4">
    <source>
        <dbReference type="ARBA" id="ARBA00005466"/>
    </source>
</evidence>
<evidence type="ECO:0000256" key="1">
    <source>
        <dbReference type="ARBA" id="ARBA00001974"/>
    </source>
</evidence>
<dbReference type="EC" id="1.1.3.37" evidence="5 11"/>
<evidence type="ECO:0000256" key="3">
    <source>
        <dbReference type="ARBA" id="ARBA00005083"/>
    </source>
</evidence>
<dbReference type="GO" id="GO:0031966">
    <property type="term" value="C:mitochondrial membrane"/>
    <property type="evidence" value="ECO:0007669"/>
    <property type="project" value="UniProtKB-SubCell"/>
</dbReference>
<dbReference type="InterPro" id="IPR007173">
    <property type="entry name" value="ALO_C"/>
</dbReference>
<dbReference type="GO" id="GO:0003885">
    <property type="term" value="F:D-arabinono-1,4-lactone oxidase activity"/>
    <property type="evidence" value="ECO:0007669"/>
    <property type="project" value="UniProtKB-UniRule"/>
</dbReference>
<keyword evidence="11" id="KW-0496">Mitochondrion</keyword>
<sequence>MLSEIPLQNLYNLLEPITVPRNSPGARFTNWGLSYTCLPAAIFEPENEFQCELVLELAKREGKTVRAVGVGHSPSDLACTKEYMIRMTKLNRVLEVNSEKRYIVAQGGITLDDLHAHLAKNNLAMSSVGSISEQTLAGVVATATHGSGINFCSMSSTAMALTLLLADGTRLTCSRSEHGDVFLATLCGLGTTGIILSAQLEVEPAFRLREVQRTLPFEEITDNLDDHVNRAEHVRFWWFPTKDRIRASYSNRTAEPKSPAGSWWWHTFLGHHVVQILLFIARYISNLNSWVANFACWLVSAETVGIDDSLKIFNVDCRYPQYTTEWAIPYENTRACLLEFREYLHKEYANPHGLRPHFPVEIRFTAEDDIWLSPSFGRKTCWIGIVQYKPFGLTVPYRKLFSAFERIVQRHSGRPHWAKAHPFTPAKLREVYPHFNDFQRVMKTVDPRGVWRNEYVERHLVGVDVADAEVGWENGVGMGGMKTEKHIGWRVHKARQ</sequence>
<evidence type="ECO:0000256" key="11">
    <source>
        <dbReference type="RuleBase" id="RU367158"/>
    </source>
</evidence>
<evidence type="ECO:0000313" key="13">
    <source>
        <dbReference type="EMBL" id="KAF9529067.1"/>
    </source>
</evidence>
<accession>A0A9P6JQ06</accession>
<dbReference type="InterPro" id="IPR010031">
    <property type="entry name" value="FAD_lactone_oxidase-like"/>
</dbReference>
<dbReference type="PROSITE" id="PS51387">
    <property type="entry name" value="FAD_PCMH"/>
    <property type="match status" value="1"/>
</dbReference>
<evidence type="ECO:0000256" key="7">
    <source>
        <dbReference type="ARBA" id="ARBA00022827"/>
    </source>
</evidence>
<evidence type="ECO:0000259" key="12">
    <source>
        <dbReference type="PROSITE" id="PS51387"/>
    </source>
</evidence>
<dbReference type="NCBIfam" id="TIGR01678">
    <property type="entry name" value="FAD_lactone_ox"/>
    <property type="match status" value="1"/>
</dbReference>
<dbReference type="InterPro" id="IPR016171">
    <property type="entry name" value="Vanillyl_alc_oxidase_C-sub2"/>
</dbReference>
<evidence type="ECO:0000256" key="9">
    <source>
        <dbReference type="ARBA" id="ARBA00023136"/>
    </source>
</evidence>
<comment type="subcellular location">
    <subcellularLocation>
        <location evidence="2">Membrane</location>
    </subcellularLocation>
    <subcellularLocation>
        <location evidence="11">Mitochondrion membrane</location>
    </subcellularLocation>
</comment>
<reference evidence="13" key="1">
    <citation type="submission" date="2020-11" db="EMBL/GenBank/DDBJ databases">
        <authorList>
            <consortium name="DOE Joint Genome Institute"/>
            <person name="Ahrendt S."/>
            <person name="Riley R."/>
            <person name="Andreopoulos W."/>
            <person name="Labutti K."/>
            <person name="Pangilinan J."/>
            <person name="Ruiz-Duenas F.J."/>
            <person name="Barrasa J.M."/>
            <person name="Sanchez-Garcia M."/>
            <person name="Camarero S."/>
            <person name="Miyauchi S."/>
            <person name="Serrano A."/>
            <person name="Linde D."/>
            <person name="Babiker R."/>
            <person name="Drula E."/>
            <person name="Ayuso-Fernandez I."/>
            <person name="Pacheco R."/>
            <person name="Padilla G."/>
            <person name="Ferreira P."/>
            <person name="Barriuso J."/>
            <person name="Kellner H."/>
            <person name="Castanera R."/>
            <person name="Alfaro M."/>
            <person name="Ramirez L."/>
            <person name="Pisabarro A.G."/>
            <person name="Kuo A."/>
            <person name="Tritt A."/>
            <person name="Lipzen A."/>
            <person name="He G."/>
            <person name="Yan M."/>
            <person name="Ng V."/>
            <person name="Cullen D."/>
            <person name="Martin F."/>
            <person name="Rosso M.-N."/>
            <person name="Henrissat B."/>
            <person name="Hibbett D."/>
            <person name="Martinez A.T."/>
            <person name="Grigoriev I.V."/>
        </authorList>
    </citation>
    <scope>NUCLEOTIDE SEQUENCE</scope>
    <source>
        <strain evidence="13">CBS 506.95</strain>
    </source>
</reference>
<dbReference type="Proteomes" id="UP000807306">
    <property type="component" value="Unassembled WGS sequence"/>
</dbReference>
<protein>
    <recommendedName>
        <fullName evidence="5 11">D-arabinono-1,4-lactone oxidase</fullName>
        <shortName evidence="11">ALO</shortName>
        <ecNumber evidence="5 11">1.1.3.37</ecNumber>
    </recommendedName>
    <alternativeName>
        <fullName evidence="10 11">L-galactono-gamma-lactone oxidase</fullName>
    </alternativeName>
</protein>
<comment type="catalytic activity">
    <reaction evidence="11">
        <text>D-arabinono-1,4-lactone + O2 = dehydro-D-arabinono-1,4-lactone + H2O2 + H(+)</text>
        <dbReference type="Rhea" id="RHEA:23756"/>
        <dbReference type="ChEBI" id="CHEBI:15378"/>
        <dbReference type="ChEBI" id="CHEBI:15379"/>
        <dbReference type="ChEBI" id="CHEBI:16240"/>
        <dbReference type="ChEBI" id="CHEBI:16292"/>
        <dbReference type="ChEBI" id="CHEBI:58277"/>
        <dbReference type="EC" id="1.1.3.37"/>
    </reaction>
</comment>
<dbReference type="Gene3D" id="3.30.43.10">
    <property type="entry name" value="Uridine Diphospho-n-acetylenolpyruvylglucosamine Reductase, domain 2"/>
    <property type="match status" value="1"/>
</dbReference>
<dbReference type="PANTHER" id="PTHR43762:SF1">
    <property type="entry name" value="D-ARABINONO-1,4-LACTONE OXIDASE"/>
    <property type="match status" value="1"/>
</dbReference>
<proteinExistence type="inferred from homology"/>
<dbReference type="Pfam" id="PF04030">
    <property type="entry name" value="ALO"/>
    <property type="match status" value="1"/>
</dbReference>
<keyword evidence="8 11" id="KW-0560">Oxidoreductase</keyword>
<evidence type="ECO:0000256" key="8">
    <source>
        <dbReference type="ARBA" id="ARBA00023002"/>
    </source>
</evidence>
<dbReference type="InterPro" id="IPR030654">
    <property type="entry name" value="Sugar_lactone_oxidase"/>
</dbReference>
<evidence type="ECO:0000256" key="6">
    <source>
        <dbReference type="ARBA" id="ARBA00022630"/>
    </source>
</evidence>
<evidence type="ECO:0000256" key="10">
    <source>
        <dbReference type="ARBA" id="ARBA00033418"/>
    </source>
</evidence>
<keyword evidence="9" id="KW-0472">Membrane</keyword>
<dbReference type="PANTHER" id="PTHR43762">
    <property type="entry name" value="L-GULONOLACTONE OXIDASE"/>
    <property type="match status" value="1"/>
</dbReference>
<dbReference type="InterPro" id="IPR016167">
    <property type="entry name" value="FAD-bd_PCMH_sub1"/>
</dbReference>
<comment type="similarity">
    <text evidence="4 11">Belongs to the oxygen-dependent FAD-linked oxidoreductase family.</text>
</comment>
<dbReference type="Gene3D" id="3.30.465.10">
    <property type="match status" value="1"/>
</dbReference>
<dbReference type="Gene3D" id="3.30.70.2520">
    <property type="match status" value="1"/>
</dbReference>
<keyword evidence="6 11" id="KW-0285">Flavoprotein</keyword>
<dbReference type="InterPro" id="IPR036318">
    <property type="entry name" value="FAD-bd_PCMH-like_sf"/>
</dbReference>